<evidence type="ECO:0000313" key="8">
    <source>
        <dbReference type="EMBL" id="KXA94339.1"/>
    </source>
</evidence>
<evidence type="ECO:0000256" key="2">
    <source>
        <dbReference type="ARBA" id="ARBA00009130"/>
    </source>
</evidence>
<dbReference type="Proteomes" id="UP000070155">
    <property type="component" value="Unassembled WGS sequence"/>
</dbReference>
<dbReference type="InterPro" id="IPR050260">
    <property type="entry name" value="FAD-bd_OxRdtase"/>
</dbReference>
<keyword evidence="4" id="KW-0274">FAD</keyword>
<evidence type="ECO:0000259" key="7">
    <source>
        <dbReference type="PROSITE" id="PS50206"/>
    </source>
</evidence>
<dbReference type="SUPFAM" id="SSF55424">
    <property type="entry name" value="FAD/NAD-linked reductases, dimerisation (C-terminal) domain"/>
    <property type="match status" value="1"/>
</dbReference>
<dbReference type="GO" id="GO:0016491">
    <property type="term" value="F:oxidoreductase activity"/>
    <property type="evidence" value="ECO:0007669"/>
    <property type="project" value="UniProtKB-KW"/>
</dbReference>
<feature type="domain" description="Rhodanese" evidence="7">
    <location>
        <begin position="468"/>
        <end position="556"/>
    </location>
</feature>
<dbReference type="InterPro" id="IPR023753">
    <property type="entry name" value="FAD/NAD-binding_dom"/>
</dbReference>
<name>A0A133UJD5_9EURY</name>
<comment type="similarity">
    <text evidence="2">Belongs to the class-III pyridine nucleotide-disulfide oxidoreductase family.</text>
</comment>
<evidence type="ECO:0000256" key="6">
    <source>
        <dbReference type="ARBA" id="ARBA00023284"/>
    </source>
</evidence>
<keyword evidence="5" id="KW-0560">Oxidoreductase</keyword>
<keyword evidence="3" id="KW-0285">Flavoprotein</keyword>
<comment type="cofactor">
    <cofactor evidence="1">
        <name>FAD</name>
        <dbReference type="ChEBI" id="CHEBI:57692"/>
    </cofactor>
</comment>
<dbReference type="SUPFAM" id="SSF51905">
    <property type="entry name" value="FAD/NAD(P)-binding domain"/>
    <property type="match status" value="2"/>
</dbReference>
<dbReference type="Pfam" id="PF00581">
    <property type="entry name" value="Rhodanese"/>
    <property type="match status" value="1"/>
</dbReference>
<organism evidence="8 9">
    <name type="scientific">candidate division MSBL1 archaeon SCGC-AAA259I07</name>
    <dbReference type="NCBI Taxonomy" id="1698266"/>
    <lineage>
        <taxon>Archaea</taxon>
        <taxon>Methanobacteriati</taxon>
        <taxon>Methanobacteriota</taxon>
        <taxon>candidate division MSBL1</taxon>
    </lineage>
</organism>
<keyword evidence="9" id="KW-1185">Reference proteome</keyword>
<evidence type="ECO:0000256" key="5">
    <source>
        <dbReference type="ARBA" id="ARBA00023002"/>
    </source>
</evidence>
<comment type="caution">
    <text evidence="8">The sequence shown here is derived from an EMBL/GenBank/DDBJ whole genome shotgun (WGS) entry which is preliminary data.</text>
</comment>
<dbReference type="PANTHER" id="PTHR43429">
    <property type="entry name" value="PYRIDINE NUCLEOTIDE-DISULFIDE OXIDOREDUCTASE DOMAIN-CONTAINING"/>
    <property type="match status" value="1"/>
</dbReference>
<reference evidence="8 9" key="1">
    <citation type="journal article" date="2016" name="Sci. Rep.">
        <title>Metabolic traits of an uncultured archaeal lineage -MSBL1- from brine pools of the Red Sea.</title>
        <authorList>
            <person name="Mwirichia R."/>
            <person name="Alam I."/>
            <person name="Rashid M."/>
            <person name="Vinu M."/>
            <person name="Ba-Alawi W."/>
            <person name="Anthony Kamau A."/>
            <person name="Kamanda Ngugi D."/>
            <person name="Goker M."/>
            <person name="Klenk H.P."/>
            <person name="Bajic V."/>
            <person name="Stingl U."/>
        </authorList>
    </citation>
    <scope>NUCLEOTIDE SEQUENCE [LARGE SCALE GENOMIC DNA]</scope>
    <source>
        <strain evidence="8">SCGC-AAA259I07</strain>
    </source>
</reference>
<dbReference type="InterPro" id="IPR036188">
    <property type="entry name" value="FAD/NAD-bd_sf"/>
</dbReference>
<dbReference type="EMBL" id="LHXQ01000054">
    <property type="protein sequence ID" value="KXA94339.1"/>
    <property type="molecule type" value="Genomic_DNA"/>
</dbReference>
<evidence type="ECO:0000256" key="3">
    <source>
        <dbReference type="ARBA" id="ARBA00022630"/>
    </source>
</evidence>
<dbReference type="InterPro" id="IPR036873">
    <property type="entry name" value="Rhodanese-like_dom_sf"/>
</dbReference>
<dbReference type="InterPro" id="IPR016156">
    <property type="entry name" value="FAD/NAD-linked_Rdtase_dimer_sf"/>
</dbReference>
<evidence type="ECO:0000256" key="4">
    <source>
        <dbReference type="ARBA" id="ARBA00022827"/>
    </source>
</evidence>
<dbReference type="PRINTS" id="PR00368">
    <property type="entry name" value="FADPNR"/>
</dbReference>
<dbReference type="SUPFAM" id="SSF52821">
    <property type="entry name" value="Rhodanese/Cell cycle control phosphatase"/>
    <property type="match status" value="1"/>
</dbReference>
<gene>
    <name evidence="8" type="ORF">AKJ36_03045</name>
</gene>
<accession>A0A133UJD5</accession>
<dbReference type="Gene3D" id="3.50.50.60">
    <property type="entry name" value="FAD/NAD(P)-binding domain"/>
    <property type="match status" value="2"/>
</dbReference>
<dbReference type="InterPro" id="IPR004099">
    <property type="entry name" value="Pyr_nucl-diS_OxRdtase_dimer"/>
</dbReference>
<dbReference type="PANTHER" id="PTHR43429:SF1">
    <property type="entry name" value="NAD(P)H SULFUR OXIDOREDUCTASE (COA-DEPENDENT)"/>
    <property type="match status" value="1"/>
</dbReference>
<dbReference type="Pfam" id="PF02852">
    <property type="entry name" value="Pyr_redox_dim"/>
    <property type="match status" value="1"/>
</dbReference>
<dbReference type="AlphaFoldDB" id="A0A133UJD5"/>
<dbReference type="Gene3D" id="3.40.250.10">
    <property type="entry name" value="Rhodanese-like domain"/>
    <property type="match status" value="1"/>
</dbReference>
<evidence type="ECO:0000313" key="9">
    <source>
        <dbReference type="Proteomes" id="UP000070155"/>
    </source>
</evidence>
<dbReference type="InterPro" id="IPR001763">
    <property type="entry name" value="Rhodanese-like_dom"/>
</dbReference>
<dbReference type="PRINTS" id="PR00411">
    <property type="entry name" value="PNDRDTASEI"/>
</dbReference>
<proteinExistence type="inferred from homology"/>
<evidence type="ECO:0000256" key="1">
    <source>
        <dbReference type="ARBA" id="ARBA00001974"/>
    </source>
</evidence>
<dbReference type="PROSITE" id="PS50206">
    <property type="entry name" value="RHODANESE_3"/>
    <property type="match status" value="1"/>
</dbReference>
<dbReference type="Pfam" id="PF07992">
    <property type="entry name" value="Pyr_redox_2"/>
    <property type="match status" value="1"/>
</dbReference>
<keyword evidence="6" id="KW-0676">Redox-active center</keyword>
<sequence>MSDKILIVGGNAGGAAAAARLRRLDEKSEIVIFEKGEHVSFASCGLPYYIGGIIDREELLVQTPESLESRFDIEVRTNIEVVDIYPDKKEIMVEDSKNSRTYTETYDKLILSPGAEPVEPPIEGIEETSNVFTLRKIPDADVLKEKLNSNRAEKAVVVGAGFIGLEMVENLKKQGLEVKLVEMMDQVMPPVDYDIAAMVQNRLREKGVDLYLNDKVLSVEPNDGSIDVALDSGKILSTDFVLLSAGVRPNTTLAEKAGLDLGETGGIKVNEYLETSKSDIYAIGDAIETVDCVTEDSICVPLAGPASKQARIVANNIKMEDGADKYECSIGTFIVKIFDLTLASTGKNEKELEGKGFDYEKTVIFSKSHAEYYPGASPLWLKLIFHPETGKIYGGQMIGEKGVDKRIDVLATAIKFGKSVFDLQKLDLAYAPPYSLAKDPINMAGFAAGNMINGLIDTIHWQDIQKLDSEDVAILDVRKGEELKEEGYLENSIHIPINELRDRLNEVPSDKEIICHCKCGLRSYIAGRFLQQKGYEVRNLSGGYGLVKAIERDRDARGLEKIWKT</sequence>
<dbReference type="SMART" id="SM00450">
    <property type="entry name" value="RHOD"/>
    <property type="match status" value="1"/>
</dbReference>
<protein>
    <submittedName>
        <fullName evidence="8">CoA-disulfide reductase</fullName>
    </submittedName>
</protein>